<organism evidence="1 2">
    <name type="scientific">Lindgomyces ingoldianus</name>
    <dbReference type="NCBI Taxonomy" id="673940"/>
    <lineage>
        <taxon>Eukaryota</taxon>
        <taxon>Fungi</taxon>
        <taxon>Dikarya</taxon>
        <taxon>Ascomycota</taxon>
        <taxon>Pezizomycotina</taxon>
        <taxon>Dothideomycetes</taxon>
        <taxon>Pleosporomycetidae</taxon>
        <taxon>Pleosporales</taxon>
        <taxon>Lindgomycetaceae</taxon>
        <taxon>Lindgomyces</taxon>
    </lineage>
</organism>
<protein>
    <submittedName>
        <fullName evidence="1">Uncharacterized protein</fullName>
    </submittedName>
</protein>
<gene>
    <name evidence="1" type="ORF">BDR25DRAFT_358994</name>
</gene>
<comment type="caution">
    <text evidence="1">The sequence shown here is derived from an EMBL/GenBank/DDBJ whole genome shotgun (WGS) entry which is preliminary data.</text>
</comment>
<name>A0ACB6QIW5_9PLEO</name>
<proteinExistence type="predicted"/>
<evidence type="ECO:0000313" key="2">
    <source>
        <dbReference type="Proteomes" id="UP000799755"/>
    </source>
</evidence>
<keyword evidence="2" id="KW-1185">Reference proteome</keyword>
<evidence type="ECO:0000313" key="1">
    <source>
        <dbReference type="EMBL" id="KAF2466933.1"/>
    </source>
</evidence>
<sequence length="251" mass="28123">MGNPNLNGLSVHLVLTLEFDTNEEWYTEGIYEILVAFGIEALTKISSSRNSGGDDSRRSQTCSRLHEGMSKVSAANFSNKVKVYCPDIDAARDNLSILRDLRAYVETVNDSYIARLVMDSLVKIGDLILETEWRCRRVESSGEEGCFGSNPINSLTALRVLTNTTLSLVNRGMIRRSATDLHYNLWFDAPKFFFHYLKPLLRRFELTLGQIVDLLALQGGIISELTTPPKDKARAYVTSISCMASSELLRT</sequence>
<reference evidence="1" key="1">
    <citation type="journal article" date="2020" name="Stud. Mycol.">
        <title>101 Dothideomycetes genomes: a test case for predicting lifestyles and emergence of pathogens.</title>
        <authorList>
            <person name="Haridas S."/>
            <person name="Albert R."/>
            <person name="Binder M."/>
            <person name="Bloem J."/>
            <person name="Labutti K."/>
            <person name="Salamov A."/>
            <person name="Andreopoulos B."/>
            <person name="Baker S."/>
            <person name="Barry K."/>
            <person name="Bills G."/>
            <person name="Bluhm B."/>
            <person name="Cannon C."/>
            <person name="Castanera R."/>
            <person name="Culley D."/>
            <person name="Daum C."/>
            <person name="Ezra D."/>
            <person name="Gonzalez J."/>
            <person name="Henrissat B."/>
            <person name="Kuo A."/>
            <person name="Liang C."/>
            <person name="Lipzen A."/>
            <person name="Lutzoni F."/>
            <person name="Magnuson J."/>
            <person name="Mondo S."/>
            <person name="Nolan M."/>
            <person name="Ohm R."/>
            <person name="Pangilinan J."/>
            <person name="Park H.-J."/>
            <person name="Ramirez L."/>
            <person name="Alfaro M."/>
            <person name="Sun H."/>
            <person name="Tritt A."/>
            <person name="Yoshinaga Y."/>
            <person name="Zwiers L.-H."/>
            <person name="Turgeon B."/>
            <person name="Goodwin S."/>
            <person name="Spatafora J."/>
            <person name="Crous P."/>
            <person name="Grigoriev I."/>
        </authorList>
    </citation>
    <scope>NUCLEOTIDE SEQUENCE</scope>
    <source>
        <strain evidence="1">ATCC 200398</strain>
    </source>
</reference>
<accession>A0ACB6QIW5</accession>
<dbReference type="EMBL" id="MU003522">
    <property type="protein sequence ID" value="KAF2466933.1"/>
    <property type="molecule type" value="Genomic_DNA"/>
</dbReference>
<dbReference type="Proteomes" id="UP000799755">
    <property type="component" value="Unassembled WGS sequence"/>
</dbReference>